<dbReference type="Pfam" id="PF04191">
    <property type="entry name" value="PEMT"/>
    <property type="match status" value="1"/>
</dbReference>
<evidence type="ECO:0000256" key="3">
    <source>
        <dbReference type="ARBA" id="ARBA00022989"/>
    </source>
</evidence>
<evidence type="ECO:0000313" key="7">
    <source>
        <dbReference type="Proteomes" id="UP000199110"/>
    </source>
</evidence>
<keyword evidence="7" id="KW-1185">Reference proteome</keyword>
<dbReference type="GO" id="GO:0012505">
    <property type="term" value="C:endomembrane system"/>
    <property type="evidence" value="ECO:0007669"/>
    <property type="project" value="UniProtKB-SubCell"/>
</dbReference>
<dbReference type="RefSeq" id="WP_092782870.1">
    <property type="nucleotide sequence ID" value="NZ_FORA01000004.1"/>
</dbReference>
<dbReference type="EMBL" id="FORA01000004">
    <property type="protein sequence ID" value="SFJ56978.1"/>
    <property type="molecule type" value="Genomic_DNA"/>
</dbReference>
<gene>
    <name evidence="6" type="ORF">SAMN04488095_3120</name>
</gene>
<accession>A0A1I3SE14</accession>
<keyword evidence="2 5" id="KW-0812">Transmembrane</keyword>
<organism evidence="6 7">
    <name type="scientific">Jannaschia pohangensis</name>
    <dbReference type="NCBI Taxonomy" id="390807"/>
    <lineage>
        <taxon>Bacteria</taxon>
        <taxon>Pseudomonadati</taxon>
        <taxon>Pseudomonadota</taxon>
        <taxon>Alphaproteobacteria</taxon>
        <taxon>Rhodobacterales</taxon>
        <taxon>Roseobacteraceae</taxon>
        <taxon>Jannaschia</taxon>
    </lineage>
</organism>
<dbReference type="STRING" id="390807.SAMN04488095_3120"/>
<feature type="transmembrane region" description="Helical" evidence="5">
    <location>
        <begin position="12"/>
        <end position="32"/>
    </location>
</feature>
<evidence type="ECO:0000256" key="1">
    <source>
        <dbReference type="ARBA" id="ARBA00004127"/>
    </source>
</evidence>
<dbReference type="GO" id="GO:0008168">
    <property type="term" value="F:methyltransferase activity"/>
    <property type="evidence" value="ECO:0007669"/>
    <property type="project" value="UniProtKB-KW"/>
</dbReference>
<dbReference type="GO" id="GO:0032259">
    <property type="term" value="P:methylation"/>
    <property type="evidence" value="ECO:0007669"/>
    <property type="project" value="UniProtKB-KW"/>
</dbReference>
<sequence length="149" mass="16252">MRKNFPDVPPVWLAGTMVASWGLGAALPSPSFGAVGHWAGGAMIAGALAAMVWAGVWFWRKKTPIEPHHDPRALIVEGPYRVSRNPIYLALMVVALGFALRQGGIAALLPLPLLFLALDRRFAAPEEAKLRAAFGPEAEDYLARTRRWI</sequence>
<keyword evidence="4 5" id="KW-0472">Membrane</keyword>
<keyword evidence="6" id="KW-0808">Transferase</keyword>
<dbReference type="Gene3D" id="1.20.120.1630">
    <property type="match status" value="1"/>
</dbReference>
<keyword evidence="6" id="KW-0489">Methyltransferase</keyword>
<keyword evidence="3 5" id="KW-1133">Transmembrane helix</keyword>
<dbReference type="Proteomes" id="UP000199110">
    <property type="component" value="Unassembled WGS sequence"/>
</dbReference>
<name>A0A1I3SE14_9RHOB</name>
<reference evidence="6 7" key="1">
    <citation type="submission" date="2016-10" db="EMBL/GenBank/DDBJ databases">
        <authorList>
            <person name="de Groot N.N."/>
        </authorList>
    </citation>
    <scope>NUCLEOTIDE SEQUENCE [LARGE SCALE GENOMIC DNA]</scope>
    <source>
        <strain evidence="6 7">DSM 19073</strain>
    </source>
</reference>
<feature type="transmembrane region" description="Helical" evidence="5">
    <location>
        <begin position="87"/>
        <end position="109"/>
    </location>
</feature>
<protein>
    <submittedName>
        <fullName evidence="6">Phospholipid methyltransferase</fullName>
    </submittedName>
</protein>
<dbReference type="AlphaFoldDB" id="A0A1I3SE14"/>
<comment type="subcellular location">
    <subcellularLocation>
        <location evidence="1">Endomembrane system</location>
        <topology evidence="1">Multi-pass membrane protein</topology>
    </subcellularLocation>
</comment>
<proteinExistence type="predicted"/>
<evidence type="ECO:0000256" key="4">
    <source>
        <dbReference type="ARBA" id="ARBA00023136"/>
    </source>
</evidence>
<feature type="transmembrane region" description="Helical" evidence="5">
    <location>
        <begin position="38"/>
        <end position="59"/>
    </location>
</feature>
<evidence type="ECO:0000256" key="2">
    <source>
        <dbReference type="ARBA" id="ARBA00022692"/>
    </source>
</evidence>
<dbReference type="OrthoDB" id="9811969at2"/>
<evidence type="ECO:0000313" key="6">
    <source>
        <dbReference type="EMBL" id="SFJ56978.1"/>
    </source>
</evidence>
<evidence type="ECO:0000256" key="5">
    <source>
        <dbReference type="SAM" id="Phobius"/>
    </source>
</evidence>
<dbReference type="InterPro" id="IPR007318">
    <property type="entry name" value="Phopholipid_MeTrfase"/>
</dbReference>